<proteinExistence type="predicted"/>
<dbReference type="Proteomes" id="UP000317243">
    <property type="component" value="Unassembled WGS sequence"/>
</dbReference>
<protein>
    <submittedName>
        <fullName evidence="1">Uncharacterized protein</fullName>
    </submittedName>
</protein>
<evidence type="ECO:0000313" key="2">
    <source>
        <dbReference type="Proteomes" id="UP000317243"/>
    </source>
</evidence>
<comment type="caution">
    <text evidence="1">The sequence shown here is derived from an EMBL/GenBank/DDBJ whole genome shotgun (WGS) entry which is preliminary data.</text>
</comment>
<sequence>MSGVSIEDENGEEYTIANHRIHAIRHSDARKEGRPLAIVELITGEVIRTRNRYDFLSSAFMTHSVGATVEHLNSAM</sequence>
<reference evidence="1 2" key="1">
    <citation type="submission" date="2019-02" db="EMBL/GenBank/DDBJ databases">
        <title>Deep-cultivation of Planctomycetes and their phenomic and genomic characterization uncovers novel biology.</title>
        <authorList>
            <person name="Wiegand S."/>
            <person name="Jogler M."/>
            <person name="Boedeker C."/>
            <person name="Pinto D."/>
            <person name="Vollmers J."/>
            <person name="Rivas-Marin E."/>
            <person name="Kohn T."/>
            <person name="Peeters S.H."/>
            <person name="Heuer A."/>
            <person name="Rast P."/>
            <person name="Oberbeckmann S."/>
            <person name="Bunk B."/>
            <person name="Jeske O."/>
            <person name="Meyerdierks A."/>
            <person name="Storesund J.E."/>
            <person name="Kallscheuer N."/>
            <person name="Luecker S."/>
            <person name="Lage O.M."/>
            <person name="Pohl T."/>
            <person name="Merkel B.J."/>
            <person name="Hornburger P."/>
            <person name="Mueller R.-W."/>
            <person name="Bruemmer F."/>
            <person name="Labrenz M."/>
            <person name="Spormann A.M."/>
            <person name="Op Den Camp H."/>
            <person name="Overmann J."/>
            <person name="Amann R."/>
            <person name="Jetten M.S.M."/>
            <person name="Mascher T."/>
            <person name="Medema M.H."/>
            <person name="Devos D.P."/>
            <person name="Kaster A.-K."/>
            <person name="Ovreas L."/>
            <person name="Rohde M."/>
            <person name="Galperin M.Y."/>
            <person name="Jogler C."/>
        </authorList>
    </citation>
    <scope>NUCLEOTIDE SEQUENCE [LARGE SCALE GENOMIC DNA]</scope>
    <source>
        <strain evidence="1 2">KOR42</strain>
    </source>
</reference>
<gene>
    <name evidence="1" type="ORF">KOR42_47990</name>
</gene>
<dbReference type="EMBL" id="SIHI01000045">
    <property type="protein sequence ID" value="TWT41446.1"/>
    <property type="molecule type" value="Genomic_DNA"/>
</dbReference>
<evidence type="ECO:0000313" key="1">
    <source>
        <dbReference type="EMBL" id="TWT41446.1"/>
    </source>
</evidence>
<name>A0A5C5VS33_9PLAN</name>
<dbReference type="AlphaFoldDB" id="A0A5C5VS33"/>
<organism evidence="1 2">
    <name type="scientific">Thalassoglobus neptunius</name>
    <dbReference type="NCBI Taxonomy" id="1938619"/>
    <lineage>
        <taxon>Bacteria</taxon>
        <taxon>Pseudomonadati</taxon>
        <taxon>Planctomycetota</taxon>
        <taxon>Planctomycetia</taxon>
        <taxon>Planctomycetales</taxon>
        <taxon>Planctomycetaceae</taxon>
        <taxon>Thalassoglobus</taxon>
    </lineage>
</organism>
<dbReference type="RefSeq" id="WP_197441475.1">
    <property type="nucleotide sequence ID" value="NZ_SIHI01000045.1"/>
</dbReference>
<accession>A0A5C5VS33</accession>
<keyword evidence="2" id="KW-1185">Reference proteome</keyword>